<proteinExistence type="inferred from homology"/>
<name>A0A0P8ADQ0_9EURY</name>
<evidence type="ECO:0000256" key="1">
    <source>
        <dbReference type="ARBA" id="ARBA00001917"/>
    </source>
</evidence>
<evidence type="ECO:0000313" key="5">
    <source>
        <dbReference type="EMBL" id="KPQ45003.1"/>
    </source>
</evidence>
<dbReference type="Gene3D" id="2.30.110.10">
    <property type="entry name" value="Electron Transport, Fmn-binding Protein, Chain A"/>
    <property type="match status" value="1"/>
</dbReference>
<evidence type="ECO:0000256" key="3">
    <source>
        <dbReference type="ARBA" id="ARBA00038054"/>
    </source>
</evidence>
<dbReference type="InterPro" id="IPR012349">
    <property type="entry name" value="Split_barrel_FMN-bd"/>
</dbReference>
<dbReference type="PANTHER" id="PTHR43567:SF1">
    <property type="entry name" value="FLAVOREDOXIN"/>
    <property type="match status" value="1"/>
</dbReference>
<dbReference type="Proteomes" id="UP000050360">
    <property type="component" value="Unassembled WGS sequence"/>
</dbReference>
<dbReference type="EMBL" id="LKCM01000035">
    <property type="protein sequence ID" value="KPQ45003.1"/>
    <property type="molecule type" value="Genomic_DNA"/>
</dbReference>
<organism evidence="5 6">
    <name type="scientific">Candidatus Methanoperedens nitratireducens</name>
    <dbReference type="NCBI Taxonomy" id="1392998"/>
    <lineage>
        <taxon>Archaea</taxon>
        <taxon>Methanobacteriati</taxon>
        <taxon>Methanobacteriota</taxon>
        <taxon>Stenosarchaea group</taxon>
        <taxon>Methanomicrobia</taxon>
        <taxon>Methanosarcinales</taxon>
        <taxon>ANME-2 cluster</taxon>
        <taxon>Candidatus Methanoperedentaceae</taxon>
        <taxon>Candidatus Methanoperedens</taxon>
    </lineage>
</organism>
<comment type="similarity">
    <text evidence="3">Belongs to the flavoredoxin family.</text>
</comment>
<dbReference type="InterPro" id="IPR052174">
    <property type="entry name" value="Flavoredoxin"/>
</dbReference>
<dbReference type="AlphaFoldDB" id="A0A0P8ADQ0"/>
<comment type="cofactor">
    <cofactor evidence="1">
        <name>FMN</name>
        <dbReference type="ChEBI" id="CHEBI:58210"/>
    </cofactor>
</comment>
<dbReference type="InterPro" id="IPR002563">
    <property type="entry name" value="Flavin_Rdtase-like_dom"/>
</dbReference>
<dbReference type="SUPFAM" id="SSF50475">
    <property type="entry name" value="FMN-binding split barrel"/>
    <property type="match status" value="1"/>
</dbReference>
<feature type="domain" description="Flavin reductase like" evidence="4">
    <location>
        <begin position="9"/>
        <end position="156"/>
    </location>
</feature>
<keyword evidence="2" id="KW-0285">Flavoprotein</keyword>
<comment type="caution">
    <text evidence="5">The sequence shown here is derived from an EMBL/GenBank/DDBJ whole genome shotgun (WGS) entry which is preliminary data.</text>
</comment>
<reference evidence="5 6" key="1">
    <citation type="submission" date="2015-09" db="EMBL/GenBank/DDBJ databases">
        <title>A metagenomics-based metabolic model of nitrate-dependent anaerobic oxidation of methane by Methanoperedens-like archaea.</title>
        <authorList>
            <person name="Arshad A."/>
            <person name="Speth D.R."/>
            <person name="De Graaf R.M."/>
            <person name="Op Den Camp H.J."/>
            <person name="Jetten M.S."/>
            <person name="Welte C.U."/>
        </authorList>
    </citation>
    <scope>NUCLEOTIDE SEQUENCE [LARGE SCALE GENOMIC DNA]</scope>
</reference>
<sequence>MKKSLGAKTLVYPLPVWVVGTYDKERKPNVATVAWGGICCSNPPCIAISLRKATYSYGNIIEQKAFTINVPSEKYVREADYFGTVSGRDVDKLTEAGLTSMESDMVDAPYVKEFPVVLECKLIHTIEIGLHTEFIGEIMDVKADESMLMENGSIDIEKLKPVIFAPDISSYYGIGKPIGKAFSIGKKR</sequence>
<dbReference type="GO" id="GO:0010181">
    <property type="term" value="F:FMN binding"/>
    <property type="evidence" value="ECO:0007669"/>
    <property type="project" value="InterPro"/>
</dbReference>
<evidence type="ECO:0000259" key="4">
    <source>
        <dbReference type="SMART" id="SM00903"/>
    </source>
</evidence>
<evidence type="ECO:0000313" key="6">
    <source>
        <dbReference type="Proteomes" id="UP000050360"/>
    </source>
</evidence>
<dbReference type="PANTHER" id="PTHR43567">
    <property type="entry name" value="FLAVOREDOXIN-RELATED-RELATED"/>
    <property type="match status" value="1"/>
</dbReference>
<dbReference type="Pfam" id="PF01613">
    <property type="entry name" value="Flavin_Reduct"/>
    <property type="match status" value="1"/>
</dbReference>
<dbReference type="SMART" id="SM00903">
    <property type="entry name" value="Flavin_Reduct"/>
    <property type="match status" value="1"/>
</dbReference>
<protein>
    <submittedName>
        <fullName evidence="5">Flavoredoxin Flr</fullName>
    </submittedName>
</protein>
<evidence type="ECO:0000256" key="2">
    <source>
        <dbReference type="ARBA" id="ARBA00022630"/>
    </source>
</evidence>
<gene>
    <name evidence="5" type="ORF">MPEBLZ_00428</name>
</gene>
<accession>A0A0P8ADQ0</accession>